<feature type="repeat" description="WD" evidence="12">
    <location>
        <begin position="1425"/>
        <end position="1463"/>
    </location>
</feature>
<feature type="coiled-coil region" evidence="14">
    <location>
        <begin position="609"/>
        <end position="741"/>
    </location>
</feature>
<evidence type="ECO:0000256" key="2">
    <source>
        <dbReference type="ARBA" id="ARBA00004279"/>
    </source>
</evidence>
<keyword evidence="7" id="KW-0493">Microtubule</keyword>
<dbReference type="PANTHER" id="PTHR47969">
    <property type="entry name" value="CHROMOSOME-ASSOCIATED KINESIN KIF4A-RELATED"/>
    <property type="match status" value="1"/>
</dbReference>
<comment type="similarity">
    <text evidence="13">Belongs to the TRAFAC class myosin-kinesin ATPase superfamily. Kinesin family.</text>
</comment>
<name>A0A3Q0IWW6_DIACI</name>
<dbReference type="InterPro" id="IPR056532">
    <property type="entry name" value="KIF21A/B_hel_2"/>
</dbReference>
<dbReference type="Pfam" id="PF23204">
    <property type="entry name" value="KIF21A_2nd"/>
    <property type="match status" value="1"/>
</dbReference>
<feature type="coiled-coil region" evidence="14">
    <location>
        <begin position="226"/>
        <end position="253"/>
    </location>
</feature>
<dbReference type="InterPro" id="IPR015943">
    <property type="entry name" value="WD40/YVTN_repeat-like_dom_sf"/>
</dbReference>
<dbReference type="STRING" id="121845.A0A3Q0IWW6"/>
<dbReference type="GO" id="GO:0005874">
    <property type="term" value="C:microtubule"/>
    <property type="evidence" value="ECO:0007669"/>
    <property type="project" value="UniProtKB-KW"/>
</dbReference>
<dbReference type="PANTHER" id="PTHR47969:SF28">
    <property type="entry name" value="KINESIN-LIKE PROTEIN KIF21B"/>
    <property type="match status" value="1"/>
</dbReference>
<dbReference type="Proteomes" id="UP000079169">
    <property type="component" value="Unplaced"/>
</dbReference>
<reference evidence="18" key="1">
    <citation type="submission" date="2025-08" db="UniProtKB">
        <authorList>
            <consortium name="RefSeq"/>
        </authorList>
    </citation>
    <scope>IDENTIFICATION</scope>
</reference>
<evidence type="ECO:0000256" key="14">
    <source>
        <dbReference type="SAM" id="Coils"/>
    </source>
</evidence>
<dbReference type="GO" id="GO:0005875">
    <property type="term" value="C:microtubule associated complex"/>
    <property type="evidence" value="ECO:0007669"/>
    <property type="project" value="TreeGrafter"/>
</dbReference>
<dbReference type="InterPro" id="IPR056533">
    <property type="entry name" value="KIF21A/B_hel_1"/>
</dbReference>
<dbReference type="GO" id="GO:0007052">
    <property type="term" value="P:mitotic spindle organization"/>
    <property type="evidence" value="ECO:0007669"/>
    <property type="project" value="TreeGrafter"/>
</dbReference>
<evidence type="ECO:0000313" key="18">
    <source>
        <dbReference type="RefSeq" id="XP_026680742.1"/>
    </source>
</evidence>
<feature type="region of interest" description="Disordered" evidence="15">
    <location>
        <begin position="748"/>
        <end position="904"/>
    </location>
</feature>
<dbReference type="InterPro" id="IPR027640">
    <property type="entry name" value="Kinesin-like_fam"/>
</dbReference>
<dbReference type="CDD" id="cd22248">
    <property type="entry name" value="Rcc_KIF21"/>
    <property type="match status" value="1"/>
</dbReference>
<evidence type="ECO:0000256" key="7">
    <source>
        <dbReference type="ARBA" id="ARBA00022701"/>
    </source>
</evidence>
<protein>
    <submittedName>
        <fullName evidence="18">Kinesin-like protein KIF21A</fullName>
    </submittedName>
</protein>
<evidence type="ECO:0000256" key="6">
    <source>
        <dbReference type="ARBA" id="ARBA00022553"/>
    </source>
</evidence>
<evidence type="ECO:0000256" key="5">
    <source>
        <dbReference type="ARBA" id="ARBA00022490"/>
    </source>
</evidence>
<dbReference type="GO" id="GO:0051231">
    <property type="term" value="P:spindle elongation"/>
    <property type="evidence" value="ECO:0007669"/>
    <property type="project" value="TreeGrafter"/>
</dbReference>
<dbReference type="PROSITE" id="PS50067">
    <property type="entry name" value="KINESIN_MOTOR_2"/>
    <property type="match status" value="1"/>
</dbReference>
<feature type="repeat" description="WD" evidence="12">
    <location>
        <begin position="1383"/>
        <end position="1417"/>
    </location>
</feature>
<dbReference type="PROSITE" id="PS50082">
    <property type="entry name" value="WD_REPEATS_2"/>
    <property type="match status" value="3"/>
</dbReference>
<keyword evidence="5" id="KW-0963">Cytoplasm</keyword>
<dbReference type="SMART" id="SM00129">
    <property type="entry name" value="KISc"/>
    <property type="match status" value="1"/>
</dbReference>
<dbReference type="SMART" id="SM00320">
    <property type="entry name" value="WD40"/>
    <property type="match status" value="5"/>
</dbReference>
<evidence type="ECO:0000256" key="15">
    <source>
        <dbReference type="SAM" id="MobiDB-lite"/>
    </source>
</evidence>
<dbReference type="GO" id="GO:0005524">
    <property type="term" value="F:ATP binding"/>
    <property type="evidence" value="ECO:0007669"/>
    <property type="project" value="UniProtKB-KW"/>
</dbReference>
<dbReference type="InterPro" id="IPR027417">
    <property type="entry name" value="P-loop_NTPase"/>
</dbReference>
<keyword evidence="12" id="KW-0853">WD repeat</keyword>
<dbReference type="InterPro" id="IPR001752">
    <property type="entry name" value="Kinesin_motor_dom"/>
</dbReference>
<dbReference type="GO" id="GO:0003777">
    <property type="term" value="F:microtubule motor activity"/>
    <property type="evidence" value="ECO:0007669"/>
    <property type="project" value="InterPro"/>
</dbReference>
<accession>A0A3Q0IWW6</accession>
<evidence type="ECO:0000256" key="1">
    <source>
        <dbReference type="ARBA" id="ARBA00004245"/>
    </source>
</evidence>
<evidence type="ECO:0000256" key="9">
    <source>
        <dbReference type="ARBA" id="ARBA00022840"/>
    </source>
</evidence>
<feature type="compositionally biased region" description="Polar residues" evidence="15">
    <location>
        <begin position="848"/>
        <end position="864"/>
    </location>
</feature>
<evidence type="ECO:0000256" key="8">
    <source>
        <dbReference type="ARBA" id="ARBA00022741"/>
    </source>
</evidence>
<dbReference type="InterPro" id="IPR001680">
    <property type="entry name" value="WD40_rpt"/>
</dbReference>
<feature type="compositionally biased region" description="Low complexity" evidence="15">
    <location>
        <begin position="753"/>
        <end position="782"/>
    </location>
</feature>
<dbReference type="Gene3D" id="2.130.10.10">
    <property type="entry name" value="YVTN repeat-like/Quinoprotein amine dehydrogenase"/>
    <property type="match status" value="1"/>
</dbReference>
<organism evidence="17 18">
    <name type="scientific">Diaphorina citri</name>
    <name type="common">Asian citrus psyllid</name>
    <dbReference type="NCBI Taxonomy" id="121845"/>
    <lineage>
        <taxon>Eukaryota</taxon>
        <taxon>Metazoa</taxon>
        <taxon>Ecdysozoa</taxon>
        <taxon>Arthropoda</taxon>
        <taxon>Hexapoda</taxon>
        <taxon>Insecta</taxon>
        <taxon>Pterygota</taxon>
        <taxon>Neoptera</taxon>
        <taxon>Paraneoptera</taxon>
        <taxon>Hemiptera</taxon>
        <taxon>Sternorrhyncha</taxon>
        <taxon>Psylloidea</taxon>
        <taxon>Psyllidae</taxon>
        <taxon>Diaphorininae</taxon>
        <taxon>Diaphorina</taxon>
    </lineage>
</organism>
<sequence>MLQTGSGKTYTMGTGFETDVSEEMLGIIPRAITHLFEGIQNIAEQARQNGDTPPEVVVQAQFLELYNEEIIDLFDDTRDYGLSKMKSNIKIHEDSGHSIYVTGATSKSIRSAQEAMNALRQGALSRTTASTQMNSQSSRSHAIFTLHIQQKRLVKVEDPEGEIVSKGSLYRDSKLTRLLQDSLGGNSRTVMIACVSPSDRDFMESLNTLKYANRARNIQNKIRLNQDKSSKTIMALRNEIQQLQLELLEYKQGKRVVGEDGEEHVNDMYHENIMLQTEVNNLRTRTKAMQETIDDLTKKNCQLLALKASGAWVNGGPGGGGGGGEEGGGDDCCVKEIITGYCGEIEDLRSKLLISEHTNTQLRKSLSRIAPPCNIPGGPAGLMHSPSRADDLYSVDTDLIAKAKEEVAKNLNTLAKKRRQLSENEEAERNSDSDSEDSSSDSDSNSEDRQSVDSAYSAELANLTTEIDSLIRVNMLRKQSRARNPSSTIIGGKAKTGDIGVSPKAAKIKWQNLEKNIASNTLNKHSSTIIGGKAKPGDIGVSPKAAKIKWQNLEKNIASNTLNKQSVIGLERDLEKLVVERQEKSHELQTKLKKLNEYTMKFPREKDFHKDLEDEIETLRANLDYINDSITEVQRNIIQFRFPATTKNQPTEKVRKVRDEYENKLNMMQKEMRNLTDAKKEYQKLLRSQSSYENQVKTLRSEVNEMRQTRILIAAQRESVIRELEAKLSHTEKEFQLQRELLNSLYGSRDQDNNMANSMSHSMTHSMTSSSNSSSPTPADSMNGNAMTGSNIMNTTFVLPSSPKAKRKTGLPRTFDEASGSVNGASGGRVSEAGDYLERLTMPPPLGASQQSNLMTKSTNSSVPVSLRSLKTDTGSPTMPRRTATSIDFSSSSPSPRLQRRGTFVLPPNTNLYKPGSMLCFWEDGAEKPPARRMFSTPLGAGSKAPLICTHVCQGHLRPVLSVDATDDLLFSASKVTLCIYNLKFSLSVEDTKETLESGDLVSGLKTMPEVSYIIEKLYNMSINQSLIAAQRESVIRELEAKLSHTEKEFQLQVSLSHIRIVSSHIRIVSGHIKIRIDTNQSLIAAQRESVIRELEAKLSHTEKEFQLQILIAAQRESVIRELEAKLSHTEKEFQLQLPWSLLISFRTHNANDSELNVNAFRPLHFSSSCRSFDSCTKKPTIRGAQGRSSGSRSGEASEVFTFSDQGLDASPPNSPPTYRRSVNLKLYDFTVSTKFWDQGLDASPPNSPPTYRRSVSREEQSQNVFSRLTLGYIPPTDPVNSKGSIVPYQGKVTLRDNVLFSGSRDYVIKKWDLNRQELITVFDVNTDVEDCSSTSPQMNLEPPHYDGIQALALRDNVLFSGSRDYVIKKWDLNRQELITSQSNAHKNWVCGLSYVPNQPLLLSACRSGTIKLWSTEPFSQLGEMKAHNDSVNCITTNNDLVFTGSNGEIKLWRLPQVANIMTMSTGHLLHLSV</sequence>
<keyword evidence="17" id="KW-1185">Reference proteome</keyword>
<dbReference type="Pfam" id="PF00400">
    <property type="entry name" value="WD40"/>
    <property type="match status" value="2"/>
</dbReference>
<keyword evidence="10 14" id="KW-0175">Coiled coil</keyword>
<dbReference type="PROSITE" id="PS50294">
    <property type="entry name" value="WD_REPEATS_REGION"/>
    <property type="match status" value="1"/>
</dbReference>
<dbReference type="GO" id="GO:0007018">
    <property type="term" value="P:microtubule-based movement"/>
    <property type="evidence" value="ECO:0007669"/>
    <property type="project" value="InterPro"/>
</dbReference>
<dbReference type="KEGG" id="dci:113468188"/>
<dbReference type="Gene3D" id="3.40.850.10">
    <property type="entry name" value="Kinesin motor domain"/>
    <property type="match status" value="2"/>
</dbReference>
<keyword evidence="8" id="KW-0547">Nucleotide-binding</keyword>
<comment type="caution">
    <text evidence="13">Lacks conserved residue(s) required for the propagation of feature annotation.</text>
</comment>
<keyword evidence="9" id="KW-0067">ATP-binding</keyword>
<evidence type="ECO:0000256" key="12">
    <source>
        <dbReference type="PROSITE-ProRule" id="PRU00221"/>
    </source>
</evidence>
<proteinExistence type="inferred from homology"/>
<dbReference type="InterPro" id="IPR036322">
    <property type="entry name" value="WD40_repeat_dom_sf"/>
</dbReference>
<dbReference type="RefSeq" id="XP_026680742.1">
    <property type="nucleotide sequence ID" value="XM_026824941.1"/>
</dbReference>
<evidence type="ECO:0000256" key="10">
    <source>
        <dbReference type="ARBA" id="ARBA00023054"/>
    </source>
</evidence>
<dbReference type="InterPro" id="IPR036961">
    <property type="entry name" value="Kinesin_motor_dom_sf"/>
</dbReference>
<dbReference type="PaxDb" id="121845-A0A3Q0IWW6"/>
<dbReference type="SUPFAM" id="SSF52540">
    <property type="entry name" value="P-loop containing nucleoside triphosphate hydrolases"/>
    <property type="match status" value="1"/>
</dbReference>
<keyword evidence="6" id="KW-0597">Phosphoprotein</keyword>
<dbReference type="GO" id="GO:0008017">
    <property type="term" value="F:microtubule binding"/>
    <property type="evidence" value="ECO:0007669"/>
    <property type="project" value="InterPro"/>
</dbReference>
<dbReference type="GO" id="GO:0030426">
    <property type="term" value="C:growth cone"/>
    <property type="evidence" value="ECO:0007669"/>
    <property type="project" value="UniProtKB-SubCell"/>
</dbReference>
<dbReference type="Pfam" id="PF23203">
    <property type="entry name" value="KIF21A"/>
    <property type="match status" value="2"/>
</dbReference>
<dbReference type="Pfam" id="PF00225">
    <property type="entry name" value="Kinesin"/>
    <property type="match status" value="2"/>
</dbReference>
<evidence type="ECO:0000259" key="16">
    <source>
        <dbReference type="PROSITE" id="PS50067"/>
    </source>
</evidence>
<evidence type="ECO:0000256" key="11">
    <source>
        <dbReference type="ARBA" id="ARBA00023212"/>
    </source>
</evidence>
<evidence type="ECO:0000256" key="13">
    <source>
        <dbReference type="PROSITE-ProRule" id="PRU00283"/>
    </source>
</evidence>
<gene>
    <name evidence="18" type="primary">LOC113468188</name>
</gene>
<feature type="coiled-coil region" evidence="14">
    <location>
        <begin position="1085"/>
        <end position="1133"/>
    </location>
</feature>
<dbReference type="GeneID" id="113468188"/>
<feature type="compositionally biased region" description="Polar residues" evidence="15">
    <location>
        <begin position="783"/>
        <end position="799"/>
    </location>
</feature>
<dbReference type="GO" id="GO:0030425">
    <property type="term" value="C:dendrite"/>
    <property type="evidence" value="ECO:0007669"/>
    <property type="project" value="UniProtKB-SubCell"/>
</dbReference>
<feature type="region of interest" description="Disordered" evidence="15">
    <location>
        <begin position="1239"/>
        <end position="1261"/>
    </location>
</feature>
<dbReference type="SUPFAM" id="SSF50978">
    <property type="entry name" value="WD40 repeat-like"/>
    <property type="match status" value="1"/>
</dbReference>
<feature type="domain" description="Kinesin motor" evidence="16">
    <location>
        <begin position="1"/>
        <end position="218"/>
    </location>
</feature>
<feature type="compositionally biased region" description="Polar residues" evidence="15">
    <location>
        <begin position="872"/>
        <end position="889"/>
    </location>
</feature>
<keyword evidence="11" id="KW-0206">Cytoskeleton</keyword>
<evidence type="ECO:0000256" key="3">
    <source>
        <dbReference type="ARBA" id="ARBA00004489"/>
    </source>
</evidence>
<feature type="region of interest" description="Disordered" evidence="15">
    <location>
        <begin position="418"/>
        <end position="453"/>
    </location>
</feature>
<evidence type="ECO:0000313" key="17">
    <source>
        <dbReference type="Proteomes" id="UP000079169"/>
    </source>
</evidence>
<comment type="subcellular location">
    <subcellularLocation>
        <location evidence="3">Cell projection</location>
        <location evidence="3">Axon</location>
    </subcellularLocation>
    <subcellularLocation>
        <location evidence="2">Cell projection</location>
        <location evidence="2">Dendrite</location>
    </subcellularLocation>
    <subcellularLocation>
        <location evidence="4">Cell projection</location>
        <location evidence="4">Growth cone</location>
    </subcellularLocation>
    <subcellularLocation>
        <location evidence="1">Cytoplasm</location>
        <location evidence="1">Cytoskeleton</location>
    </subcellularLocation>
</comment>
<feature type="repeat" description="WD" evidence="12">
    <location>
        <begin position="1342"/>
        <end position="1381"/>
    </location>
</feature>
<evidence type="ECO:0000256" key="4">
    <source>
        <dbReference type="ARBA" id="ARBA00004624"/>
    </source>
</evidence>